<evidence type="ECO:0000313" key="2">
    <source>
        <dbReference type="WBParaSite" id="maker-PairedContig_2646-snap-gene-0.15-mRNA-1"/>
    </source>
</evidence>
<reference evidence="2" key="1">
    <citation type="submission" date="2016-11" db="UniProtKB">
        <authorList>
            <consortium name="WormBaseParasite"/>
        </authorList>
    </citation>
    <scope>IDENTIFICATION</scope>
    <source>
        <strain evidence="2">pt0022</strain>
    </source>
</reference>
<evidence type="ECO:0000256" key="1">
    <source>
        <dbReference type="SAM" id="Phobius"/>
    </source>
</evidence>
<protein>
    <submittedName>
        <fullName evidence="2">Uncharacterized protein</fullName>
    </submittedName>
</protein>
<feature type="transmembrane region" description="Helical" evidence="1">
    <location>
        <begin position="35"/>
        <end position="52"/>
    </location>
</feature>
<dbReference type="WBParaSite" id="maker-PairedContig_2646-snap-gene-0.15-mRNA-1">
    <property type="protein sequence ID" value="maker-PairedContig_2646-snap-gene-0.15-mRNA-1"/>
    <property type="gene ID" value="maker-PairedContig_2646-snap-gene-0.15"/>
</dbReference>
<proteinExistence type="predicted"/>
<keyword evidence="1" id="KW-0812">Transmembrane</keyword>
<accession>A0A1I8EJW5</accession>
<name>A0A1I8EJW5_WUCBA</name>
<organism evidence="2">
    <name type="scientific">Wuchereria bancrofti</name>
    <dbReference type="NCBI Taxonomy" id="6293"/>
    <lineage>
        <taxon>Eukaryota</taxon>
        <taxon>Metazoa</taxon>
        <taxon>Ecdysozoa</taxon>
        <taxon>Nematoda</taxon>
        <taxon>Chromadorea</taxon>
        <taxon>Rhabditida</taxon>
        <taxon>Spirurina</taxon>
        <taxon>Spiruromorpha</taxon>
        <taxon>Filarioidea</taxon>
        <taxon>Onchocercidae</taxon>
        <taxon>Wuchereria</taxon>
    </lineage>
</organism>
<keyword evidence="1" id="KW-1133">Transmembrane helix</keyword>
<dbReference type="AlphaFoldDB" id="A0A1I8EJW5"/>
<sequence length="85" mass="9981">MNDADILEDENAGLRGIDLGNMLIKRRFQTPTRTYAYLQLYHLCLIFVAGFYDPLNVQRHLRVSLSYLLYKLYIWYKASSSALMN</sequence>
<keyword evidence="1" id="KW-0472">Membrane</keyword>